<dbReference type="RefSeq" id="WP_076201519.1">
    <property type="nucleotide sequence ID" value="NZ_CP019236.1"/>
</dbReference>
<keyword evidence="2" id="KW-0808">Transferase</keyword>
<dbReference type="KEGG" id="rhy:RD110_20285"/>
<proteinExistence type="predicted"/>
<keyword evidence="3" id="KW-1185">Reference proteome</keyword>
<protein>
    <submittedName>
        <fullName evidence="2">GNAT family N-acetyltransferase</fullName>
    </submittedName>
</protein>
<accession>A0A1P8JZS6</accession>
<name>A0A1P8JZS6_9BURK</name>
<dbReference type="GO" id="GO:0016747">
    <property type="term" value="F:acyltransferase activity, transferring groups other than amino-acyl groups"/>
    <property type="evidence" value="ECO:0007669"/>
    <property type="project" value="InterPro"/>
</dbReference>
<evidence type="ECO:0000259" key="1">
    <source>
        <dbReference type="PROSITE" id="PS51186"/>
    </source>
</evidence>
<dbReference type="Proteomes" id="UP000186609">
    <property type="component" value="Chromosome"/>
</dbReference>
<dbReference type="InterPro" id="IPR000182">
    <property type="entry name" value="GNAT_dom"/>
</dbReference>
<dbReference type="STRING" id="1842727.RD110_20285"/>
<organism evidence="2 3">
    <name type="scientific">Rhodoferax koreensis</name>
    <dbReference type="NCBI Taxonomy" id="1842727"/>
    <lineage>
        <taxon>Bacteria</taxon>
        <taxon>Pseudomonadati</taxon>
        <taxon>Pseudomonadota</taxon>
        <taxon>Betaproteobacteria</taxon>
        <taxon>Burkholderiales</taxon>
        <taxon>Comamonadaceae</taxon>
        <taxon>Rhodoferax</taxon>
    </lineage>
</organism>
<dbReference type="AlphaFoldDB" id="A0A1P8JZS6"/>
<gene>
    <name evidence="2" type="ORF">RD110_20285</name>
</gene>
<dbReference type="Gene3D" id="3.40.630.30">
    <property type="match status" value="1"/>
</dbReference>
<evidence type="ECO:0000313" key="2">
    <source>
        <dbReference type="EMBL" id="APW39264.1"/>
    </source>
</evidence>
<feature type="domain" description="N-acetyltransferase" evidence="1">
    <location>
        <begin position="14"/>
        <end position="145"/>
    </location>
</feature>
<dbReference type="InterPro" id="IPR053144">
    <property type="entry name" value="Acetyltransferase_Butenolide"/>
</dbReference>
<dbReference type="SUPFAM" id="SSF55729">
    <property type="entry name" value="Acyl-CoA N-acyltransferases (Nat)"/>
    <property type="match status" value="1"/>
</dbReference>
<dbReference type="Pfam" id="PF00583">
    <property type="entry name" value="Acetyltransf_1"/>
    <property type="match status" value="1"/>
</dbReference>
<dbReference type="PROSITE" id="PS51186">
    <property type="entry name" value="GNAT"/>
    <property type="match status" value="1"/>
</dbReference>
<dbReference type="EMBL" id="CP019236">
    <property type="protein sequence ID" value="APW39264.1"/>
    <property type="molecule type" value="Genomic_DNA"/>
</dbReference>
<evidence type="ECO:0000313" key="3">
    <source>
        <dbReference type="Proteomes" id="UP000186609"/>
    </source>
</evidence>
<dbReference type="PANTHER" id="PTHR43233">
    <property type="entry name" value="FAMILY N-ACETYLTRANSFERASE, PUTATIVE (AFU_ORTHOLOGUE AFUA_6G03350)-RELATED"/>
    <property type="match status" value="1"/>
</dbReference>
<dbReference type="PANTHER" id="PTHR43233:SF1">
    <property type="entry name" value="FAMILY N-ACETYLTRANSFERASE, PUTATIVE (AFU_ORTHOLOGUE AFUA_6G03350)-RELATED"/>
    <property type="match status" value="1"/>
</dbReference>
<dbReference type="CDD" id="cd04301">
    <property type="entry name" value="NAT_SF"/>
    <property type="match status" value="1"/>
</dbReference>
<sequence>MTSADHSESAMDPYDISDDAARLDIDAIHAYLTRSYWSPGIPRDLVARAVQGALCFGVYCQGSQVGFARVITDRATFAYLSDVYILEPHRGRGLSKRLMAAVFAHPALQGLRRFMLATKDAHGLYRQFGFAEVARPERLMEILNPNAHLGP</sequence>
<reference evidence="2 3" key="1">
    <citation type="submission" date="2017-01" db="EMBL/GenBank/DDBJ databases">
        <authorList>
            <person name="Mah S.A."/>
            <person name="Swanson W.J."/>
            <person name="Moy G.W."/>
            <person name="Vacquier V.D."/>
        </authorList>
    </citation>
    <scope>NUCLEOTIDE SEQUENCE [LARGE SCALE GENOMIC DNA]</scope>
    <source>
        <strain evidence="2 3">DCY110</strain>
    </source>
</reference>
<dbReference type="InterPro" id="IPR016181">
    <property type="entry name" value="Acyl_CoA_acyltransferase"/>
</dbReference>